<dbReference type="NCBIfam" id="TIGR03619">
    <property type="entry name" value="F420_Rv2161c"/>
    <property type="match status" value="1"/>
</dbReference>
<feature type="domain" description="Luciferase-like" evidence="5">
    <location>
        <begin position="22"/>
        <end position="210"/>
    </location>
</feature>
<dbReference type="AlphaFoldDB" id="A0A2S2C2Y2"/>
<accession>A0A2S2C2Y2</accession>
<dbReference type="RefSeq" id="WP_109334770.1">
    <property type="nucleotide sequence ID" value="NZ_CP021354.1"/>
</dbReference>
<keyword evidence="7" id="KW-1185">Reference proteome</keyword>
<dbReference type="CDD" id="cd01097">
    <property type="entry name" value="Tetrahydromethanopterin_reductase"/>
    <property type="match status" value="1"/>
</dbReference>
<evidence type="ECO:0000256" key="1">
    <source>
        <dbReference type="ARBA" id="ARBA00022630"/>
    </source>
</evidence>
<dbReference type="Proteomes" id="UP000245711">
    <property type="component" value="Chromosome"/>
</dbReference>
<dbReference type="PANTHER" id="PTHR42847">
    <property type="entry name" value="ALKANESULFONATE MONOOXYGENASE"/>
    <property type="match status" value="1"/>
</dbReference>
<dbReference type="InterPro" id="IPR050172">
    <property type="entry name" value="SsuD_RutA_monooxygenase"/>
</dbReference>
<dbReference type="SUPFAM" id="SSF51679">
    <property type="entry name" value="Bacterial luciferase-like"/>
    <property type="match status" value="1"/>
</dbReference>
<keyword evidence="3" id="KW-0560">Oxidoreductase</keyword>
<dbReference type="InterPro" id="IPR011251">
    <property type="entry name" value="Luciferase-like_dom"/>
</dbReference>
<keyword evidence="1" id="KW-0285">Flavoprotein</keyword>
<dbReference type="InterPro" id="IPR019921">
    <property type="entry name" value="Lucif-like_OxRdtase_Rv2161c"/>
</dbReference>
<keyword evidence="2" id="KW-0288">FMN</keyword>
<reference evidence="6 7" key="1">
    <citation type="submission" date="2017-05" db="EMBL/GenBank/DDBJ databases">
        <title>Isolation of Rhodococcus sp. S2-17 biodegrading of BP-3.</title>
        <authorList>
            <person name="Lee Y."/>
            <person name="Kim K.H."/>
            <person name="Chun B.H."/>
            <person name="Jung H.S."/>
            <person name="Jeon C.O."/>
        </authorList>
    </citation>
    <scope>NUCLEOTIDE SEQUENCE [LARGE SCALE GENOMIC DNA]</scope>
    <source>
        <strain evidence="6 7">S2-17</strain>
    </source>
</reference>
<sequence>MHIGIAPPIVVQHPAVVAEWEAGAGIEDLTRIAETADRLGYHHLTCSEHVAVPTDVAAERGATYWDPLATLGFLAARTSGIRLATQVLVLGYHHPLEIAKRYGTLDAVSGGRLVLGLGVGSLREEFALLGAHFDDRGPRADDALAALRASLSRSRPEYHGSFYDFENVVVEPHAVQPRVPLWVGGRTLRSLRRAVAFGDGWVPFGLSLDELCALLGKVELPGGFEVILSAGAPLDPIGNPDTVRRALERRRDAGTTIVSATLASTGAGHYCEQLGALRQLGDELGLTFRSTSSDDRTQR</sequence>
<protein>
    <submittedName>
        <fullName evidence="6">LLM class F420-dependent oxidoreductase</fullName>
    </submittedName>
</protein>
<evidence type="ECO:0000313" key="7">
    <source>
        <dbReference type="Proteomes" id="UP000245711"/>
    </source>
</evidence>
<dbReference type="Gene3D" id="3.20.20.30">
    <property type="entry name" value="Luciferase-like domain"/>
    <property type="match status" value="1"/>
</dbReference>
<evidence type="ECO:0000256" key="4">
    <source>
        <dbReference type="ARBA" id="ARBA00023033"/>
    </source>
</evidence>
<dbReference type="OrthoDB" id="4074025at2"/>
<dbReference type="Pfam" id="PF00296">
    <property type="entry name" value="Bac_luciferase"/>
    <property type="match status" value="1"/>
</dbReference>
<dbReference type="EMBL" id="CP021354">
    <property type="protein sequence ID" value="AWK75256.1"/>
    <property type="molecule type" value="Genomic_DNA"/>
</dbReference>
<gene>
    <name evidence="6" type="ORF">CBI38_00515</name>
</gene>
<evidence type="ECO:0000256" key="3">
    <source>
        <dbReference type="ARBA" id="ARBA00023002"/>
    </source>
</evidence>
<evidence type="ECO:0000313" key="6">
    <source>
        <dbReference type="EMBL" id="AWK75256.1"/>
    </source>
</evidence>
<keyword evidence="4" id="KW-0503">Monooxygenase</keyword>
<organism evidence="6 7">
    <name type="scientific">Rhodococcus oxybenzonivorans</name>
    <dbReference type="NCBI Taxonomy" id="1990687"/>
    <lineage>
        <taxon>Bacteria</taxon>
        <taxon>Bacillati</taxon>
        <taxon>Actinomycetota</taxon>
        <taxon>Actinomycetes</taxon>
        <taxon>Mycobacteriales</taxon>
        <taxon>Nocardiaceae</taxon>
        <taxon>Rhodococcus</taxon>
    </lineage>
</organism>
<name>A0A2S2C2Y2_9NOCA</name>
<dbReference type="GO" id="GO:0008726">
    <property type="term" value="F:alkanesulfonate monooxygenase activity"/>
    <property type="evidence" value="ECO:0007669"/>
    <property type="project" value="TreeGrafter"/>
</dbReference>
<proteinExistence type="predicted"/>
<dbReference type="InterPro" id="IPR036661">
    <property type="entry name" value="Luciferase-like_sf"/>
</dbReference>
<dbReference type="PANTHER" id="PTHR42847:SF4">
    <property type="entry name" value="ALKANESULFONATE MONOOXYGENASE-RELATED"/>
    <property type="match status" value="1"/>
</dbReference>
<evidence type="ECO:0000256" key="2">
    <source>
        <dbReference type="ARBA" id="ARBA00022643"/>
    </source>
</evidence>
<dbReference type="GO" id="GO:0046306">
    <property type="term" value="P:alkanesulfonate catabolic process"/>
    <property type="evidence" value="ECO:0007669"/>
    <property type="project" value="TreeGrafter"/>
</dbReference>
<evidence type="ECO:0000259" key="5">
    <source>
        <dbReference type="Pfam" id="PF00296"/>
    </source>
</evidence>
<dbReference type="KEGG" id="roz:CBI38_00515"/>